<keyword evidence="3 5" id="KW-1133">Transmembrane helix</keyword>
<feature type="transmembrane region" description="Helical" evidence="5">
    <location>
        <begin position="106"/>
        <end position="125"/>
    </location>
</feature>
<evidence type="ECO:0000259" key="6">
    <source>
        <dbReference type="PROSITE" id="PS50262"/>
    </source>
</evidence>
<feature type="transmembrane region" description="Helical" evidence="5">
    <location>
        <begin position="20"/>
        <end position="38"/>
    </location>
</feature>
<evidence type="ECO:0000256" key="3">
    <source>
        <dbReference type="ARBA" id="ARBA00022989"/>
    </source>
</evidence>
<protein>
    <submittedName>
        <fullName evidence="8">G_PROTEIN_RECEP_F1_2 domain-containing protein</fullName>
    </submittedName>
</protein>
<organism evidence="7 8">
    <name type="scientific">Loa loa</name>
    <name type="common">Eye worm</name>
    <name type="synonym">Filaria loa</name>
    <dbReference type="NCBI Taxonomy" id="7209"/>
    <lineage>
        <taxon>Eukaryota</taxon>
        <taxon>Metazoa</taxon>
        <taxon>Ecdysozoa</taxon>
        <taxon>Nematoda</taxon>
        <taxon>Chromadorea</taxon>
        <taxon>Rhabditida</taxon>
        <taxon>Spirurina</taxon>
        <taxon>Spiruromorpha</taxon>
        <taxon>Filarioidea</taxon>
        <taxon>Onchocercidae</taxon>
        <taxon>Loa</taxon>
    </lineage>
</organism>
<evidence type="ECO:0000256" key="2">
    <source>
        <dbReference type="ARBA" id="ARBA00022692"/>
    </source>
</evidence>
<dbReference type="AlphaFoldDB" id="A0A1I7VSH8"/>
<evidence type="ECO:0000256" key="4">
    <source>
        <dbReference type="ARBA" id="ARBA00023136"/>
    </source>
</evidence>
<dbReference type="InterPro" id="IPR019430">
    <property type="entry name" value="7TM_GPCR_serpentine_rcpt_Srx"/>
</dbReference>
<evidence type="ECO:0000313" key="8">
    <source>
        <dbReference type="WBParaSite" id="EN70_5794"/>
    </source>
</evidence>
<keyword evidence="2 5" id="KW-0812">Transmembrane</keyword>
<dbReference type="PANTHER" id="PTHR23017:SF3">
    <property type="entry name" value="G-PROTEIN COUPLED RECEPTORS FAMILY 1 PROFILE DOMAIN-CONTAINING PROTEIN"/>
    <property type="match status" value="1"/>
</dbReference>
<comment type="subcellular location">
    <subcellularLocation>
        <location evidence="1">Membrane</location>
    </subcellularLocation>
</comment>
<dbReference type="WBParaSite" id="EN70_5794">
    <property type="protein sequence ID" value="EN70_5794"/>
    <property type="gene ID" value="EN70_5794"/>
</dbReference>
<dbReference type="Pfam" id="PF10328">
    <property type="entry name" value="7TM_GPCR_Srx"/>
    <property type="match status" value="1"/>
</dbReference>
<evidence type="ECO:0000313" key="7">
    <source>
        <dbReference type="Proteomes" id="UP000095285"/>
    </source>
</evidence>
<dbReference type="Proteomes" id="UP000095285">
    <property type="component" value="Unassembled WGS sequence"/>
</dbReference>
<sequence length="271" mass="31734">MPEFLQSKRLAYTIGQGTIVFYYGAIYTHVLIGLNRYIAIAKPFTYGIYFNDRKTIKWISLIWIISFMQSCVYQFDGCHYYFDRSAMLFLYSDELCAQIISAYCEFYFNLAFVIFVVILDIMTFFKLKKMAKPSQGQPAQEHANRRRRSQEIRYFIQSVCSETMLILTFLCFWSVAVYATTPFSTFVLNLGAWATMHTVDGFIMTAFNQQIITRIKKTAKRASLPMATIVLSATTKRIDHNQTLNVQQRWLRMYRENNLKTNRIEPSSIYA</sequence>
<proteinExistence type="predicted"/>
<evidence type="ECO:0000256" key="1">
    <source>
        <dbReference type="ARBA" id="ARBA00004370"/>
    </source>
</evidence>
<feature type="transmembrane region" description="Helical" evidence="5">
    <location>
        <begin position="154"/>
        <end position="180"/>
    </location>
</feature>
<dbReference type="CDD" id="cd00637">
    <property type="entry name" value="7tm_classA_rhodopsin-like"/>
    <property type="match status" value="1"/>
</dbReference>
<dbReference type="InterPro" id="IPR017452">
    <property type="entry name" value="GPCR_Rhodpsn_7TM"/>
</dbReference>
<accession>A0A1I7VSH8</accession>
<feature type="domain" description="G-protein coupled receptors family 1 profile" evidence="6">
    <location>
        <begin position="1"/>
        <end position="173"/>
    </location>
</feature>
<reference evidence="8" key="2">
    <citation type="submission" date="2016-11" db="UniProtKB">
        <authorList>
            <consortium name="WormBaseParasite"/>
        </authorList>
    </citation>
    <scope>IDENTIFICATION</scope>
</reference>
<dbReference type="SUPFAM" id="SSF81321">
    <property type="entry name" value="Family A G protein-coupled receptor-like"/>
    <property type="match status" value="1"/>
</dbReference>
<keyword evidence="7" id="KW-1185">Reference proteome</keyword>
<evidence type="ECO:0000256" key="5">
    <source>
        <dbReference type="SAM" id="Phobius"/>
    </source>
</evidence>
<keyword evidence="4 5" id="KW-0472">Membrane</keyword>
<reference evidence="7" key="1">
    <citation type="submission" date="2012-04" db="EMBL/GenBank/DDBJ databases">
        <title>The Genome Sequence of Loa loa.</title>
        <authorList>
            <consortium name="The Broad Institute Genome Sequencing Platform"/>
            <consortium name="Broad Institute Genome Sequencing Center for Infectious Disease"/>
            <person name="Nutman T.B."/>
            <person name="Fink D.L."/>
            <person name="Russ C."/>
            <person name="Young S."/>
            <person name="Zeng Q."/>
            <person name="Gargeya S."/>
            <person name="Alvarado L."/>
            <person name="Berlin A."/>
            <person name="Chapman S.B."/>
            <person name="Chen Z."/>
            <person name="Freedman E."/>
            <person name="Gellesch M."/>
            <person name="Goldberg J."/>
            <person name="Griggs A."/>
            <person name="Gujja S."/>
            <person name="Heilman E.R."/>
            <person name="Heiman D."/>
            <person name="Howarth C."/>
            <person name="Mehta T."/>
            <person name="Neiman D."/>
            <person name="Pearson M."/>
            <person name="Roberts A."/>
            <person name="Saif S."/>
            <person name="Shea T."/>
            <person name="Shenoy N."/>
            <person name="Sisk P."/>
            <person name="Stolte C."/>
            <person name="Sykes S."/>
            <person name="White J."/>
            <person name="Yandava C."/>
            <person name="Haas B."/>
            <person name="Henn M.R."/>
            <person name="Nusbaum C."/>
            <person name="Birren B."/>
        </authorList>
    </citation>
    <scope>NUCLEOTIDE SEQUENCE [LARGE SCALE GENOMIC DNA]</scope>
</reference>
<name>A0A1I7VSH8_LOALO</name>
<dbReference type="GO" id="GO:0016020">
    <property type="term" value="C:membrane"/>
    <property type="evidence" value="ECO:0007669"/>
    <property type="project" value="UniProtKB-SubCell"/>
</dbReference>
<dbReference type="Gene3D" id="1.20.1070.10">
    <property type="entry name" value="Rhodopsin 7-helix transmembrane proteins"/>
    <property type="match status" value="1"/>
</dbReference>
<dbReference type="PROSITE" id="PS50262">
    <property type="entry name" value="G_PROTEIN_RECEP_F1_2"/>
    <property type="match status" value="1"/>
</dbReference>
<feature type="transmembrane region" description="Helical" evidence="5">
    <location>
        <begin position="186"/>
        <end position="207"/>
    </location>
</feature>
<feature type="transmembrane region" description="Helical" evidence="5">
    <location>
        <begin position="58"/>
        <end position="82"/>
    </location>
</feature>
<dbReference type="PANTHER" id="PTHR23017">
    <property type="entry name" value="SERPENTINE RECEPTOR, CLASS X"/>
    <property type="match status" value="1"/>
</dbReference>